<evidence type="ECO:0000313" key="1">
    <source>
        <dbReference type="EMBL" id="GFZ10146.1"/>
    </source>
</evidence>
<accession>A0A7J0GH64</accession>
<proteinExistence type="predicted"/>
<organism evidence="1 2">
    <name type="scientific">Actinidia rufa</name>
    <dbReference type="NCBI Taxonomy" id="165716"/>
    <lineage>
        <taxon>Eukaryota</taxon>
        <taxon>Viridiplantae</taxon>
        <taxon>Streptophyta</taxon>
        <taxon>Embryophyta</taxon>
        <taxon>Tracheophyta</taxon>
        <taxon>Spermatophyta</taxon>
        <taxon>Magnoliopsida</taxon>
        <taxon>eudicotyledons</taxon>
        <taxon>Gunneridae</taxon>
        <taxon>Pentapetalae</taxon>
        <taxon>asterids</taxon>
        <taxon>Ericales</taxon>
        <taxon>Actinidiaceae</taxon>
        <taxon>Actinidia</taxon>
    </lineage>
</organism>
<dbReference type="AlphaFoldDB" id="A0A7J0GH64"/>
<gene>
    <name evidence="1" type="ORF">Acr_21g0007450</name>
</gene>
<name>A0A7J0GH64_9ERIC</name>
<protein>
    <submittedName>
        <fullName evidence="1">Uncharacterized protein</fullName>
    </submittedName>
</protein>
<evidence type="ECO:0000313" key="2">
    <source>
        <dbReference type="Proteomes" id="UP000585474"/>
    </source>
</evidence>
<sequence>MAIEEPEGVGTYCGGTENGIVGCIGPEGAPVGGEVMLGAGALAIKVRDGVGTTCRGGLPAEGNWGPPDPNAGGLLLTGPEMLEDKDVKWSVSVVVLLHS</sequence>
<keyword evidence="2" id="KW-1185">Reference proteome</keyword>
<reference evidence="1 2" key="1">
    <citation type="submission" date="2019-07" db="EMBL/GenBank/DDBJ databases">
        <title>De Novo Assembly of kiwifruit Actinidia rufa.</title>
        <authorList>
            <person name="Sugita-Konishi S."/>
            <person name="Sato K."/>
            <person name="Mori E."/>
            <person name="Abe Y."/>
            <person name="Kisaki G."/>
            <person name="Hamano K."/>
            <person name="Suezawa K."/>
            <person name="Otani M."/>
            <person name="Fukuda T."/>
            <person name="Manabe T."/>
            <person name="Gomi K."/>
            <person name="Tabuchi M."/>
            <person name="Akimitsu K."/>
            <person name="Kataoka I."/>
        </authorList>
    </citation>
    <scope>NUCLEOTIDE SEQUENCE [LARGE SCALE GENOMIC DNA]</scope>
    <source>
        <strain evidence="2">cv. Fuchu</strain>
    </source>
</reference>
<dbReference type="EMBL" id="BJWL01000021">
    <property type="protein sequence ID" value="GFZ10146.1"/>
    <property type="molecule type" value="Genomic_DNA"/>
</dbReference>
<dbReference type="Proteomes" id="UP000585474">
    <property type="component" value="Unassembled WGS sequence"/>
</dbReference>
<comment type="caution">
    <text evidence="1">The sequence shown here is derived from an EMBL/GenBank/DDBJ whole genome shotgun (WGS) entry which is preliminary data.</text>
</comment>